<dbReference type="EnsemblPlants" id="PNT64042">
    <property type="protein sequence ID" value="PNT64042"/>
    <property type="gene ID" value="BRADI_4g23780v3"/>
</dbReference>
<dbReference type="AlphaFoldDB" id="A0A2K2CPT9"/>
<dbReference type="InterPro" id="IPR008974">
    <property type="entry name" value="TRAF-like"/>
</dbReference>
<dbReference type="PANTHER" id="PTHR26379:SF483">
    <property type="entry name" value="OS11G0619800 PROTEIN"/>
    <property type="match status" value="1"/>
</dbReference>
<feature type="domain" description="MATH" evidence="2">
    <location>
        <begin position="17"/>
        <end position="148"/>
    </location>
</feature>
<proteinExistence type="predicted"/>
<dbReference type="SUPFAM" id="SSF49599">
    <property type="entry name" value="TRAF domain-like"/>
    <property type="match status" value="1"/>
</dbReference>
<evidence type="ECO:0000313" key="5">
    <source>
        <dbReference type="Proteomes" id="UP000008810"/>
    </source>
</evidence>
<dbReference type="GO" id="GO:0016567">
    <property type="term" value="P:protein ubiquitination"/>
    <property type="evidence" value="ECO:0007669"/>
    <property type="project" value="InterPro"/>
</dbReference>
<dbReference type="SUPFAM" id="SSF54695">
    <property type="entry name" value="POZ domain"/>
    <property type="match status" value="1"/>
</dbReference>
<dbReference type="STRING" id="15368.A0A2K2CPT9"/>
<dbReference type="Pfam" id="PF22486">
    <property type="entry name" value="MATH_2"/>
    <property type="match status" value="1"/>
</dbReference>
<keyword evidence="5" id="KW-1185">Reference proteome</keyword>
<protein>
    <recommendedName>
        <fullName evidence="2">MATH domain-containing protein</fullName>
    </recommendedName>
</protein>
<dbReference type="Gramene" id="PNT64042">
    <property type="protein sequence ID" value="PNT64042"/>
    <property type="gene ID" value="BRADI_4g23780v3"/>
</dbReference>
<dbReference type="InterPro" id="IPR002083">
    <property type="entry name" value="MATH/TRAF_dom"/>
</dbReference>
<dbReference type="InterPro" id="IPR011333">
    <property type="entry name" value="SKP1/BTB/POZ_sf"/>
</dbReference>
<dbReference type="InterPro" id="IPR045005">
    <property type="entry name" value="BPM1-6"/>
</dbReference>
<dbReference type="OrthoDB" id="693575at2759"/>
<accession>A0A2K2CPT9</accession>
<dbReference type="Proteomes" id="UP000008810">
    <property type="component" value="Chromosome 4"/>
</dbReference>
<gene>
    <name evidence="3" type="ORF">BRADI_4g23780v3</name>
</gene>
<dbReference type="EMBL" id="CM000883">
    <property type="protein sequence ID" value="PNT64042.1"/>
    <property type="molecule type" value="Genomic_DNA"/>
</dbReference>
<dbReference type="PROSITE" id="PS50144">
    <property type="entry name" value="MATH"/>
    <property type="match status" value="1"/>
</dbReference>
<dbReference type="InParanoid" id="A0A2K2CPT9"/>
<evidence type="ECO:0000259" key="2">
    <source>
        <dbReference type="PROSITE" id="PS50144"/>
    </source>
</evidence>
<reference evidence="3" key="2">
    <citation type="submission" date="2017-06" db="EMBL/GenBank/DDBJ databases">
        <title>WGS assembly of Brachypodium distachyon.</title>
        <authorList>
            <consortium name="The International Brachypodium Initiative"/>
            <person name="Lucas S."/>
            <person name="Harmon-Smith M."/>
            <person name="Lail K."/>
            <person name="Tice H."/>
            <person name="Grimwood J."/>
            <person name="Bruce D."/>
            <person name="Barry K."/>
            <person name="Shu S."/>
            <person name="Lindquist E."/>
            <person name="Wang M."/>
            <person name="Pitluck S."/>
            <person name="Vogel J.P."/>
            <person name="Garvin D.F."/>
            <person name="Mockler T.C."/>
            <person name="Schmutz J."/>
            <person name="Rokhsar D."/>
            <person name="Bevan M.W."/>
        </authorList>
    </citation>
    <scope>NUCLEOTIDE SEQUENCE</scope>
    <source>
        <strain evidence="3">Bd21</strain>
    </source>
</reference>
<reference evidence="4" key="3">
    <citation type="submission" date="2018-08" db="UniProtKB">
        <authorList>
            <consortium name="EnsemblPlants"/>
        </authorList>
    </citation>
    <scope>IDENTIFICATION</scope>
    <source>
        <strain evidence="4">cv. Bd21</strain>
    </source>
</reference>
<evidence type="ECO:0000256" key="1">
    <source>
        <dbReference type="ARBA" id="ARBA00004906"/>
    </source>
</evidence>
<reference evidence="3 4" key="1">
    <citation type="journal article" date="2010" name="Nature">
        <title>Genome sequencing and analysis of the model grass Brachypodium distachyon.</title>
        <authorList>
            <consortium name="International Brachypodium Initiative"/>
        </authorList>
    </citation>
    <scope>NUCLEOTIDE SEQUENCE [LARGE SCALE GENOMIC DNA]</scope>
    <source>
        <strain evidence="3 4">Bd21</strain>
    </source>
</reference>
<dbReference type="CDD" id="cd00121">
    <property type="entry name" value="MATH"/>
    <property type="match status" value="1"/>
</dbReference>
<dbReference type="Gene3D" id="2.60.210.10">
    <property type="entry name" value="Apoptosis, Tumor Necrosis Factor Receptor Associated Protein 2, Chain A"/>
    <property type="match status" value="1"/>
</dbReference>
<organism evidence="3">
    <name type="scientific">Brachypodium distachyon</name>
    <name type="common">Purple false brome</name>
    <name type="synonym">Trachynia distachya</name>
    <dbReference type="NCBI Taxonomy" id="15368"/>
    <lineage>
        <taxon>Eukaryota</taxon>
        <taxon>Viridiplantae</taxon>
        <taxon>Streptophyta</taxon>
        <taxon>Embryophyta</taxon>
        <taxon>Tracheophyta</taxon>
        <taxon>Spermatophyta</taxon>
        <taxon>Magnoliopsida</taxon>
        <taxon>Liliopsida</taxon>
        <taxon>Poales</taxon>
        <taxon>Poaceae</taxon>
        <taxon>BOP clade</taxon>
        <taxon>Pooideae</taxon>
        <taxon>Stipodae</taxon>
        <taxon>Brachypodieae</taxon>
        <taxon>Brachypodium</taxon>
    </lineage>
</organism>
<dbReference type="PANTHER" id="PTHR26379">
    <property type="entry name" value="BTB/POZ AND MATH DOMAIN-CONTAINING PROTEIN 1"/>
    <property type="match status" value="1"/>
</dbReference>
<evidence type="ECO:0000313" key="3">
    <source>
        <dbReference type="EMBL" id="PNT64042.1"/>
    </source>
</evidence>
<evidence type="ECO:0000313" key="4">
    <source>
        <dbReference type="EnsemblPlants" id="PNT64042"/>
    </source>
</evidence>
<name>A0A2K2CPT9_BRADI</name>
<comment type="pathway">
    <text evidence="1">Protein modification; protein ubiquitination.</text>
</comment>
<sequence>MAKRCKISHDTVSHSEKGSYVLKISGYAHAKETVKNGDYIKSSTDFTVGSDHPRWAMTCYPNDSKPEHADSVSLYLRLVDCYRDIKARFRFSLLDEDGEPVPAYNFVNDVHTFFGKSSSRGHPDFIKKADLEASPYLREDSFSIRCDVTVLKIAGERRSSKGVRFVDVPPSNLHLHLGDLLKSRDGADVIFYVAGEKFSAHRSVLYLHRSSWARRASQLMICAFGEARPPVKTKPTLVMDDDGGVHAPLPCRRHRSYNSRPLACSGCSGGNLDLGLLGSDDDDARHHFSFLRASFWSRASW</sequence>
<dbReference type="Gene3D" id="3.30.710.10">
    <property type="entry name" value="Potassium Channel Kv1.1, Chain A"/>
    <property type="match status" value="1"/>
</dbReference>